<evidence type="ECO:0000313" key="15">
    <source>
        <dbReference type="EMBL" id="CAG5887940.1"/>
    </source>
</evidence>
<evidence type="ECO:0000256" key="5">
    <source>
        <dbReference type="ARBA" id="ARBA00022525"/>
    </source>
</evidence>
<dbReference type="InterPro" id="IPR013593">
    <property type="entry name" value="Melanocortin_N"/>
</dbReference>
<evidence type="ECO:0000313" key="16">
    <source>
        <dbReference type="Proteomes" id="UP000677803"/>
    </source>
</evidence>
<feature type="domain" description="Pro-opiomelanocortin N-terminal" evidence="13">
    <location>
        <begin position="22"/>
        <end position="62"/>
    </location>
</feature>
<evidence type="ECO:0000256" key="6">
    <source>
        <dbReference type="ARBA" id="ARBA00022685"/>
    </source>
</evidence>
<dbReference type="InterPro" id="IPR013532">
    <property type="entry name" value="Opioid_neuropept"/>
</dbReference>
<dbReference type="PANTHER" id="PTHR11416:SF7">
    <property type="entry name" value="PRO-OPIOMELANOCORTIN"/>
    <property type="match status" value="1"/>
</dbReference>
<dbReference type="SMART" id="SM01365">
    <property type="entry name" value="Op_neuropeptide"/>
    <property type="match status" value="1"/>
</dbReference>
<dbReference type="EMBL" id="CAJRST010005557">
    <property type="protein sequence ID" value="CAG5887940.1"/>
    <property type="molecule type" value="Genomic_DNA"/>
</dbReference>
<evidence type="ECO:0000256" key="11">
    <source>
        <dbReference type="SAM" id="SignalP"/>
    </source>
</evidence>
<dbReference type="AlphaFoldDB" id="A0A8S4AKX4"/>
<comment type="similarity">
    <text evidence="4">Belongs to the POMC family.</text>
</comment>
<evidence type="ECO:0000256" key="3">
    <source>
        <dbReference type="ARBA" id="ARBA00004613"/>
    </source>
</evidence>
<protein>
    <submittedName>
        <fullName evidence="15">(Atlantic silverside) hypothetical protein</fullName>
    </submittedName>
</protein>
<proteinExistence type="inferred from homology"/>
<dbReference type="GO" id="GO:0005576">
    <property type="term" value="C:extracellular region"/>
    <property type="evidence" value="ECO:0007669"/>
    <property type="project" value="UniProtKB-SubCell"/>
</dbReference>
<evidence type="ECO:0000256" key="10">
    <source>
        <dbReference type="SAM" id="MobiDB-lite"/>
    </source>
</evidence>
<dbReference type="Pfam" id="PF08384">
    <property type="entry name" value="NPP"/>
    <property type="match status" value="1"/>
</dbReference>
<feature type="domain" description="Pro-opiomelanocortin/corticotropin ACTH central region" evidence="12">
    <location>
        <begin position="84"/>
        <end position="122"/>
    </location>
</feature>
<reference evidence="15" key="1">
    <citation type="submission" date="2021-05" db="EMBL/GenBank/DDBJ databases">
        <authorList>
            <person name="Tigano A."/>
        </authorList>
    </citation>
    <scope>NUCLEOTIDE SEQUENCE</scope>
</reference>
<dbReference type="Pfam" id="PF08035">
    <property type="entry name" value="Op_neuropeptide"/>
    <property type="match status" value="1"/>
</dbReference>
<feature type="compositionally biased region" description="Low complexity" evidence="10">
    <location>
        <begin position="65"/>
        <end position="79"/>
    </location>
</feature>
<keyword evidence="6" id="KW-0165">Cleavage on pair of basic residues</keyword>
<evidence type="ECO:0000259" key="12">
    <source>
        <dbReference type="SMART" id="SM01363"/>
    </source>
</evidence>
<dbReference type="InterPro" id="IPR050878">
    <property type="entry name" value="POMC-derived_peptides"/>
</dbReference>
<feature type="region of interest" description="Disordered" evidence="10">
    <location>
        <begin position="52"/>
        <end position="80"/>
    </location>
</feature>
<dbReference type="OrthoDB" id="8962839at2759"/>
<comment type="function">
    <text evidence="1">Stimulates the adrenal glands to release cortisol.</text>
</comment>
<evidence type="ECO:0000256" key="9">
    <source>
        <dbReference type="ARBA" id="ARBA00023205"/>
    </source>
</evidence>
<keyword evidence="8 11" id="KW-0732">Signal</keyword>
<feature type="region of interest" description="Disordered" evidence="10">
    <location>
        <begin position="128"/>
        <end position="147"/>
    </location>
</feature>
<feature type="domain" description="Opiodes neuropeptide" evidence="14">
    <location>
        <begin position="177"/>
        <end position="207"/>
    </location>
</feature>
<dbReference type="InterPro" id="IPR001941">
    <property type="entry name" value="PMOC"/>
</dbReference>
<keyword evidence="7" id="KW-0372">Hormone</keyword>
<feature type="chain" id="PRO_5035923697" evidence="11">
    <location>
        <begin position="22"/>
        <end position="208"/>
    </location>
</feature>
<keyword evidence="16" id="KW-1185">Reference proteome</keyword>
<evidence type="ECO:0000256" key="4">
    <source>
        <dbReference type="ARBA" id="ARBA00005832"/>
    </source>
</evidence>
<dbReference type="GO" id="GO:0005184">
    <property type="term" value="F:neuropeptide hormone activity"/>
    <property type="evidence" value="ECO:0007669"/>
    <property type="project" value="TreeGrafter"/>
</dbReference>
<comment type="function">
    <text evidence="2">Endogenous opiate.</text>
</comment>
<dbReference type="GO" id="GO:0007218">
    <property type="term" value="P:neuropeptide signaling pathway"/>
    <property type="evidence" value="ECO:0007669"/>
    <property type="project" value="UniProtKB-KW"/>
</dbReference>
<dbReference type="Proteomes" id="UP000677803">
    <property type="component" value="Unassembled WGS sequence"/>
</dbReference>
<feature type="signal peptide" evidence="11">
    <location>
        <begin position="1"/>
        <end position="21"/>
    </location>
</feature>
<gene>
    <name evidence="15" type="ORF">MMEN_LOCUS6091</name>
</gene>
<evidence type="ECO:0000259" key="14">
    <source>
        <dbReference type="SMART" id="SM01365"/>
    </source>
</evidence>
<keyword evidence="5" id="KW-0964">Secreted</keyword>
<dbReference type="PRINTS" id="PR00383">
    <property type="entry name" value="MELANOCORTIN"/>
</dbReference>
<comment type="caution">
    <text evidence="15">The sequence shown here is derived from an EMBL/GenBank/DDBJ whole genome shotgun (WGS) entry which is preliminary data.</text>
</comment>
<dbReference type="Pfam" id="PF00976">
    <property type="entry name" value="ACTH_domain"/>
    <property type="match status" value="2"/>
</dbReference>
<dbReference type="SMART" id="SM01364">
    <property type="entry name" value="NPP"/>
    <property type="match status" value="1"/>
</dbReference>
<organism evidence="15 16">
    <name type="scientific">Menidia menidia</name>
    <name type="common">Atlantic silverside</name>
    <dbReference type="NCBI Taxonomy" id="238744"/>
    <lineage>
        <taxon>Eukaryota</taxon>
        <taxon>Metazoa</taxon>
        <taxon>Chordata</taxon>
        <taxon>Craniata</taxon>
        <taxon>Vertebrata</taxon>
        <taxon>Euteleostomi</taxon>
        <taxon>Actinopterygii</taxon>
        <taxon>Neopterygii</taxon>
        <taxon>Teleostei</taxon>
        <taxon>Neoteleostei</taxon>
        <taxon>Acanthomorphata</taxon>
        <taxon>Ovalentaria</taxon>
        <taxon>Atherinomorphae</taxon>
        <taxon>Atheriniformes</taxon>
        <taxon>Atherinopsidae</taxon>
        <taxon>Menidiinae</taxon>
        <taxon>Menidia</taxon>
    </lineage>
</organism>
<evidence type="ECO:0000259" key="13">
    <source>
        <dbReference type="SMART" id="SM01364"/>
    </source>
</evidence>
<evidence type="ECO:0000256" key="7">
    <source>
        <dbReference type="ARBA" id="ARBA00022702"/>
    </source>
</evidence>
<evidence type="ECO:0000256" key="8">
    <source>
        <dbReference type="ARBA" id="ARBA00022729"/>
    </source>
</evidence>
<evidence type="ECO:0000256" key="2">
    <source>
        <dbReference type="ARBA" id="ARBA00003192"/>
    </source>
</evidence>
<feature type="domain" description="Pro-opiomelanocortin/corticotropin ACTH central region" evidence="12">
    <location>
        <begin position="160"/>
        <end position="196"/>
    </location>
</feature>
<name>A0A8S4AKX4_9TELE</name>
<accession>A0A8S4AKX4</accession>
<dbReference type="PANTHER" id="PTHR11416">
    <property type="entry name" value="PRO-OPIOMELANOCORTIN"/>
    <property type="match status" value="1"/>
</dbReference>
<dbReference type="InterPro" id="IPR013531">
    <property type="entry name" value="Mcrtin_ACTH_cent"/>
</dbReference>
<evidence type="ECO:0000256" key="1">
    <source>
        <dbReference type="ARBA" id="ARBA00002965"/>
    </source>
</evidence>
<keyword evidence="9" id="KW-0257">Endorphin</keyword>
<sequence length="208" mass="23386">MHPVSLWVAAAVVGVLRGAASECWEHPSCQDLNSKSRLMECIQLCGSDSSIIPNDIHPRHPPSSDPLSASPYSSVSSSPEARRSYSMEHFRWGKPVGRKRRPIKIYTTNSVEESAELFPGGVVRRELSREMSRAKDEDDNEAREEMETRLGHVQEKTNGTYKMKHFRWGGPAEGKRYGGFMKSSSERSQRPLLTLFKNVISKVAPVEK</sequence>
<comment type="subcellular location">
    <subcellularLocation>
        <location evidence="3">Secreted</location>
    </subcellularLocation>
</comment>
<dbReference type="SMART" id="SM01363">
    <property type="entry name" value="ACTH_domain"/>
    <property type="match status" value="2"/>
</dbReference>